<keyword evidence="2" id="KW-0732">Signal</keyword>
<dbReference type="RefSeq" id="WP_106704356.1">
    <property type="nucleotide sequence ID" value="NZ_CP027666.1"/>
</dbReference>
<dbReference type="KEGG" id="otk:C6570_17485"/>
<keyword evidence="4" id="KW-1185">Reference proteome</keyword>
<evidence type="ECO:0000256" key="2">
    <source>
        <dbReference type="SAM" id="SignalP"/>
    </source>
</evidence>
<protein>
    <recommendedName>
        <fullName evidence="5">DUF4197 domain-containing protein</fullName>
    </recommendedName>
</protein>
<dbReference type="EMBL" id="CP027666">
    <property type="protein sequence ID" value="AVO35812.1"/>
    <property type="molecule type" value="Genomic_DNA"/>
</dbReference>
<feature type="compositionally biased region" description="Low complexity" evidence="1">
    <location>
        <begin position="50"/>
        <end position="69"/>
    </location>
</feature>
<organism evidence="3 4">
    <name type="scientific">Ottowia oryzae</name>
    <dbReference type="NCBI Taxonomy" id="2109914"/>
    <lineage>
        <taxon>Bacteria</taxon>
        <taxon>Pseudomonadati</taxon>
        <taxon>Pseudomonadota</taxon>
        <taxon>Betaproteobacteria</taxon>
        <taxon>Burkholderiales</taxon>
        <taxon>Comamonadaceae</taxon>
        <taxon>Ottowia</taxon>
    </lineage>
</organism>
<gene>
    <name evidence="3" type="ORF">C6570_17485</name>
</gene>
<reference evidence="3 4" key="1">
    <citation type="submission" date="2018-03" db="EMBL/GenBank/DDBJ databases">
        <title>Genome sequencing of Ottowia sp.</title>
        <authorList>
            <person name="Kim S.-J."/>
            <person name="Heo J."/>
            <person name="Kwon S.-W."/>
        </authorList>
    </citation>
    <scope>NUCLEOTIDE SEQUENCE [LARGE SCALE GENOMIC DNA]</scope>
    <source>
        <strain evidence="3 4">KADR8-3</strain>
    </source>
</reference>
<evidence type="ECO:0000256" key="1">
    <source>
        <dbReference type="SAM" id="MobiDB-lite"/>
    </source>
</evidence>
<proteinExistence type="predicted"/>
<dbReference type="Pfam" id="PF20388">
    <property type="entry name" value="DUF6683"/>
    <property type="match status" value="1"/>
</dbReference>
<dbReference type="Proteomes" id="UP000239709">
    <property type="component" value="Chromosome"/>
</dbReference>
<dbReference type="AlphaFoldDB" id="A0A2S0MIW2"/>
<feature type="region of interest" description="Disordered" evidence="1">
    <location>
        <begin position="42"/>
        <end position="71"/>
    </location>
</feature>
<accession>A0A2S0MIW2</accession>
<name>A0A2S0MIW2_9BURK</name>
<dbReference type="InterPro" id="IPR046505">
    <property type="entry name" value="DUF6683"/>
</dbReference>
<dbReference type="OrthoDB" id="8903516at2"/>
<sequence length="246" mass="27227">MRLLLTALIALLLISTKAHAFFTIDYNEQWLRNDAYNRAMSQAKKDLEGSSSSSRARARSTAPAARKPSTQADPLWTGKLVVLRNGEVLDSKPLEEMAQMVPAAQRKEAQTLFKQIVVTFNNNVEKLYGVPKENVATGIVTLLAGGYAAYYNKPFPENAIKPTVEQVRTYLQGKPEAFKPGSERMRSYMQSVGLGMLLSLMQQEVQKSGSAADAAQLKAEGARVFRAVLHVEPEEVEFTSSGLRFR</sequence>
<feature type="signal peptide" evidence="2">
    <location>
        <begin position="1"/>
        <end position="20"/>
    </location>
</feature>
<evidence type="ECO:0008006" key="5">
    <source>
        <dbReference type="Google" id="ProtNLM"/>
    </source>
</evidence>
<feature type="chain" id="PRO_5015715339" description="DUF4197 domain-containing protein" evidence="2">
    <location>
        <begin position="21"/>
        <end position="246"/>
    </location>
</feature>
<evidence type="ECO:0000313" key="3">
    <source>
        <dbReference type="EMBL" id="AVO35812.1"/>
    </source>
</evidence>
<evidence type="ECO:0000313" key="4">
    <source>
        <dbReference type="Proteomes" id="UP000239709"/>
    </source>
</evidence>